<organism evidence="4 5">
    <name type="scientific">Gilvimarinus gilvus</name>
    <dbReference type="NCBI Taxonomy" id="3058038"/>
    <lineage>
        <taxon>Bacteria</taxon>
        <taxon>Pseudomonadati</taxon>
        <taxon>Pseudomonadota</taxon>
        <taxon>Gammaproteobacteria</taxon>
        <taxon>Cellvibrionales</taxon>
        <taxon>Cellvibrionaceae</taxon>
        <taxon>Gilvimarinus</taxon>
    </lineage>
</organism>
<dbReference type="Proteomes" id="UP001273505">
    <property type="component" value="Unassembled WGS sequence"/>
</dbReference>
<keyword evidence="5" id="KW-1185">Reference proteome</keyword>
<proteinExistence type="inferred from homology"/>
<dbReference type="PANTHER" id="PTHR24320">
    <property type="entry name" value="RETINOL DEHYDROGENASE"/>
    <property type="match status" value="1"/>
</dbReference>
<dbReference type="Pfam" id="PF00106">
    <property type="entry name" value="adh_short"/>
    <property type="match status" value="1"/>
</dbReference>
<dbReference type="RefSeq" id="WP_302724740.1">
    <property type="nucleotide sequence ID" value="NZ_JAULRU010000823.1"/>
</dbReference>
<dbReference type="InterPro" id="IPR002347">
    <property type="entry name" value="SDR_fam"/>
</dbReference>
<gene>
    <name evidence="4" type="ORF">SCD92_04165</name>
</gene>
<comment type="similarity">
    <text evidence="1 3">Belongs to the short-chain dehydrogenases/reductases (SDR) family.</text>
</comment>
<evidence type="ECO:0000313" key="5">
    <source>
        <dbReference type="Proteomes" id="UP001273505"/>
    </source>
</evidence>
<sequence length="267" mass="28049">MSKAILITGATDGIGLLTAQKLAALGHSLLIHGRSETMLNAAAKTLRECGAVSISTYRADFSDLAEVAAMVQQIKSQSVAPDVIINNAGVYKIAQPLNASGQDVRFVVNTLAPYLLTTSLLPLMPPGGRVINLSSAAQAPVDLQALAGKKILNDDFAAYAQSKLALTMWSRQLGLELKSKGPAVIAVNPGSLLASKMVKEGFGVAGNDLNIGADILLKAALNPEFAQASGLYFDNDKGTFADPHPDALDEVKGGKVMRELNRLINIE</sequence>
<dbReference type="PRINTS" id="PR00081">
    <property type="entry name" value="GDHRDH"/>
</dbReference>
<dbReference type="InterPro" id="IPR020904">
    <property type="entry name" value="Sc_DH/Rdtase_CS"/>
</dbReference>
<name>A0ABU4RWA3_9GAMM</name>
<evidence type="ECO:0000256" key="1">
    <source>
        <dbReference type="ARBA" id="ARBA00006484"/>
    </source>
</evidence>
<reference evidence="4 5" key="1">
    <citation type="submission" date="2023-11" db="EMBL/GenBank/DDBJ databases">
        <title>Gilvimarinus fulvus sp. nov., isolated from the surface of Kelp.</title>
        <authorList>
            <person name="Sun Y.Y."/>
            <person name="Gong Y."/>
            <person name="Du Z.J."/>
        </authorList>
    </citation>
    <scope>NUCLEOTIDE SEQUENCE [LARGE SCALE GENOMIC DNA]</scope>
    <source>
        <strain evidence="4 5">SDUM040013</strain>
    </source>
</reference>
<comment type="caution">
    <text evidence="4">The sequence shown here is derived from an EMBL/GenBank/DDBJ whole genome shotgun (WGS) entry which is preliminary data.</text>
</comment>
<evidence type="ECO:0000256" key="2">
    <source>
        <dbReference type="ARBA" id="ARBA00023002"/>
    </source>
</evidence>
<dbReference type="Gene3D" id="3.40.50.720">
    <property type="entry name" value="NAD(P)-binding Rossmann-like Domain"/>
    <property type="match status" value="1"/>
</dbReference>
<dbReference type="SUPFAM" id="SSF51735">
    <property type="entry name" value="NAD(P)-binding Rossmann-fold domains"/>
    <property type="match status" value="1"/>
</dbReference>
<dbReference type="PANTHER" id="PTHR24320:SF148">
    <property type="entry name" value="NAD(P)-BINDING ROSSMANN-FOLD SUPERFAMILY PROTEIN"/>
    <property type="match status" value="1"/>
</dbReference>
<evidence type="ECO:0000313" key="4">
    <source>
        <dbReference type="EMBL" id="MDX6848541.1"/>
    </source>
</evidence>
<dbReference type="EMBL" id="JAXAFO010000005">
    <property type="protein sequence ID" value="MDX6848541.1"/>
    <property type="molecule type" value="Genomic_DNA"/>
</dbReference>
<protein>
    <submittedName>
        <fullName evidence="4">SDR family NAD(P)-dependent oxidoreductase</fullName>
    </submittedName>
</protein>
<dbReference type="PRINTS" id="PR00080">
    <property type="entry name" value="SDRFAMILY"/>
</dbReference>
<dbReference type="InterPro" id="IPR036291">
    <property type="entry name" value="NAD(P)-bd_dom_sf"/>
</dbReference>
<dbReference type="PROSITE" id="PS00061">
    <property type="entry name" value="ADH_SHORT"/>
    <property type="match status" value="1"/>
</dbReference>
<evidence type="ECO:0000256" key="3">
    <source>
        <dbReference type="RuleBase" id="RU000363"/>
    </source>
</evidence>
<keyword evidence="2" id="KW-0560">Oxidoreductase</keyword>
<accession>A0ABU4RWA3</accession>